<evidence type="ECO:0000256" key="1">
    <source>
        <dbReference type="ARBA" id="ARBA00022679"/>
    </source>
</evidence>
<comment type="caution">
    <text evidence="2">The sequence shown here is derived from an EMBL/GenBank/DDBJ whole genome shotgun (WGS) entry which is preliminary data.</text>
</comment>
<dbReference type="RefSeq" id="WP_062302900.1">
    <property type="nucleotide sequence ID" value="NZ_LRPB01000048.1"/>
</dbReference>
<dbReference type="AlphaFoldDB" id="A0A150XML2"/>
<dbReference type="Gene3D" id="3.40.50.2000">
    <property type="entry name" value="Glycogen Phosphorylase B"/>
    <property type="match status" value="2"/>
</dbReference>
<dbReference type="PANTHER" id="PTHR46401">
    <property type="entry name" value="GLYCOSYLTRANSFERASE WBBK-RELATED"/>
    <property type="match status" value="1"/>
</dbReference>
<sequence length="367" mass="41627">MTKQIKKLLFLTDTRIPSDRASAVHVRKLLPALSNVGIKVQLLSNKGTGMAWPGFTEKIDHFTIKLPGIKGGLYWMLWLFARRLKKYQHDAIYSRFVLFPLIADTSPYVIELHDDAWNKGFLFKAAISKAAKQKKCLGFTTITHAIKDDLLEAYPALNKRVVVIEDAAGLPNPEYQAVFNDQKYLNIAYVGSFHKGKGLDVVLQLAAKLPEHNFIIIGGNSSEVKLYNEVKTKNVEIKGFVDHDDIWKYMQHVDVCLLPNQPDVRTGKKSNIGKYTSPLKMFEYMSYSKPIIASDLEVLREVLDDDTAVFAAHDNIQAWVNAVNTLMSVSKREALGQSGHKKFIENYTWEKRAERILAFINEQLGKQ</sequence>
<organism evidence="2 3">
    <name type="scientific">Roseivirga seohaensis</name>
    <dbReference type="NCBI Taxonomy" id="1914963"/>
    <lineage>
        <taxon>Bacteria</taxon>
        <taxon>Pseudomonadati</taxon>
        <taxon>Bacteroidota</taxon>
        <taxon>Cytophagia</taxon>
        <taxon>Cytophagales</taxon>
        <taxon>Roseivirgaceae</taxon>
        <taxon>Roseivirga</taxon>
    </lineage>
</organism>
<proteinExistence type="predicted"/>
<dbReference type="GO" id="GO:0016757">
    <property type="term" value="F:glycosyltransferase activity"/>
    <property type="evidence" value="ECO:0007669"/>
    <property type="project" value="TreeGrafter"/>
</dbReference>
<dbReference type="PANTHER" id="PTHR46401:SF2">
    <property type="entry name" value="GLYCOSYLTRANSFERASE WBBK-RELATED"/>
    <property type="match status" value="1"/>
</dbReference>
<evidence type="ECO:0000313" key="3">
    <source>
        <dbReference type="Proteomes" id="UP000075663"/>
    </source>
</evidence>
<dbReference type="STRING" id="1914963.AWW67_11215"/>
<dbReference type="CDD" id="cd03801">
    <property type="entry name" value="GT4_PimA-like"/>
    <property type="match status" value="1"/>
</dbReference>
<dbReference type="GO" id="GO:0009103">
    <property type="term" value="P:lipopolysaccharide biosynthetic process"/>
    <property type="evidence" value="ECO:0007669"/>
    <property type="project" value="TreeGrafter"/>
</dbReference>
<dbReference type="EMBL" id="LRPB01000048">
    <property type="protein sequence ID" value="KYG79872.1"/>
    <property type="molecule type" value="Genomic_DNA"/>
</dbReference>
<keyword evidence="1" id="KW-0808">Transferase</keyword>
<evidence type="ECO:0008006" key="4">
    <source>
        <dbReference type="Google" id="ProtNLM"/>
    </source>
</evidence>
<evidence type="ECO:0000313" key="2">
    <source>
        <dbReference type="EMBL" id="KYG79872.1"/>
    </source>
</evidence>
<name>A0A150XML2_9BACT</name>
<accession>A0A150XML2</accession>
<dbReference type="Proteomes" id="UP000075663">
    <property type="component" value="Unassembled WGS sequence"/>
</dbReference>
<reference evidence="2 3" key="1">
    <citation type="submission" date="2016-01" db="EMBL/GenBank/DDBJ databases">
        <title>Genome sequencing of Roseivirga seohaensis SW-152.</title>
        <authorList>
            <person name="Selvaratnam C."/>
            <person name="Thevarajoo S."/>
            <person name="Goh K.M."/>
            <person name="Ee R."/>
            <person name="Chan K.-G."/>
            <person name="Chong C.S."/>
        </authorList>
    </citation>
    <scope>NUCLEOTIDE SEQUENCE [LARGE SCALE GENOMIC DNA]</scope>
    <source>
        <strain evidence="2 3">SW-152</strain>
    </source>
</reference>
<dbReference type="SUPFAM" id="SSF53756">
    <property type="entry name" value="UDP-Glycosyltransferase/glycogen phosphorylase"/>
    <property type="match status" value="1"/>
</dbReference>
<dbReference type="Pfam" id="PF13692">
    <property type="entry name" value="Glyco_trans_1_4"/>
    <property type="match status" value="1"/>
</dbReference>
<protein>
    <recommendedName>
        <fullName evidence="4">Glycosyl transferase family 1 domain-containing protein</fullName>
    </recommendedName>
</protein>
<gene>
    <name evidence="2" type="ORF">AWW67_11215</name>
</gene>